<reference evidence="9 10" key="1">
    <citation type="submission" date="2010-05" db="EMBL/GenBank/DDBJ databases">
        <title>The Genome Sequence of Thecamonas trahens ATCC 50062.</title>
        <authorList>
            <consortium name="The Broad Institute Genome Sequencing Platform"/>
            <person name="Russ C."/>
            <person name="Cuomo C."/>
            <person name="Shea T."/>
            <person name="Young S.K."/>
            <person name="Zeng Q."/>
            <person name="Koehrsen M."/>
            <person name="Haas B."/>
            <person name="Borodovsky M."/>
            <person name="Guigo R."/>
            <person name="Alvarado L."/>
            <person name="Berlin A."/>
            <person name="Bochicchio J."/>
            <person name="Borenstein D."/>
            <person name="Chapman S."/>
            <person name="Chen Z."/>
            <person name="Freedman E."/>
            <person name="Gellesch M."/>
            <person name="Goldberg J."/>
            <person name="Griggs A."/>
            <person name="Gujja S."/>
            <person name="Heilman E."/>
            <person name="Heiman D."/>
            <person name="Hepburn T."/>
            <person name="Howarth C."/>
            <person name="Jen D."/>
            <person name="Larson L."/>
            <person name="Mehta T."/>
            <person name="Park D."/>
            <person name="Pearson M."/>
            <person name="Roberts A."/>
            <person name="Saif S."/>
            <person name="Shenoy N."/>
            <person name="Sisk P."/>
            <person name="Stolte C."/>
            <person name="Sykes S."/>
            <person name="Thomson T."/>
            <person name="Walk T."/>
            <person name="White J."/>
            <person name="Yandava C."/>
            <person name="Burger G."/>
            <person name="Gray M.W."/>
            <person name="Holland P.W.H."/>
            <person name="King N."/>
            <person name="Lang F.B.F."/>
            <person name="Roger A.J."/>
            <person name="Ruiz-Trillo I."/>
            <person name="Lander E."/>
            <person name="Nusbaum C."/>
        </authorList>
    </citation>
    <scope>NUCLEOTIDE SEQUENCE [LARGE SCALE GENOMIC DNA]</scope>
    <source>
        <strain evidence="9 10">ATCC 50062</strain>
    </source>
</reference>
<dbReference type="GeneID" id="25561031"/>
<dbReference type="InterPro" id="IPR011701">
    <property type="entry name" value="MFS"/>
</dbReference>
<feature type="transmembrane region" description="Helical" evidence="7">
    <location>
        <begin position="451"/>
        <end position="473"/>
    </location>
</feature>
<dbReference type="RefSeq" id="XP_013761883.1">
    <property type="nucleotide sequence ID" value="XM_013906429.1"/>
</dbReference>
<dbReference type="GO" id="GO:0012505">
    <property type="term" value="C:endomembrane system"/>
    <property type="evidence" value="ECO:0007669"/>
    <property type="project" value="UniProtKB-SubCell"/>
</dbReference>
<dbReference type="PROSITE" id="PS50850">
    <property type="entry name" value="MFS"/>
    <property type="match status" value="1"/>
</dbReference>
<dbReference type="InterPro" id="IPR020846">
    <property type="entry name" value="MFS_dom"/>
</dbReference>
<dbReference type="EMBL" id="GL349437">
    <property type="protein sequence ID" value="KNC53566.1"/>
    <property type="molecule type" value="Genomic_DNA"/>
</dbReference>
<gene>
    <name evidence="9" type="ORF">AMSG_01276</name>
</gene>
<keyword evidence="2" id="KW-0813">Transport</keyword>
<feature type="transmembrane region" description="Helical" evidence="7">
    <location>
        <begin position="493"/>
        <end position="513"/>
    </location>
</feature>
<feature type="transmembrane region" description="Helical" evidence="7">
    <location>
        <begin position="174"/>
        <end position="194"/>
    </location>
</feature>
<feature type="transmembrane region" description="Helical" evidence="7">
    <location>
        <begin position="314"/>
        <end position="333"/>
    </location>
</feature>
<evidence type="ECO:0000313" key="10">
    <source>
        <dbReference type="Proteomes" id="UP000054408"/>
    </source>
</evidence>
<feature type="compositionally biased region" description="Basic residues" evidence="6">
    <location>
        <begin position="706"/>
        <end position="721"/>
    </location>
</feature>
<protein>
    <recommendedName>
        <fullName evidence="8">Major facilitator superfamily (MFS) profile domain-containing protein</fullName>
    </recommendedName>
</protein>
<accession>A0A0L0DNJ9</accession>
<evidence type="ECO:0000256" key="4">
    <source>
        <dbReference type="ARBA" id="ARBA00022989"/>
    </source>
</evidence>
<comment type="subcellular location">
    <subcellularLocation>
        <location evidence="1">Endomembrane system</location>
        <topology evidence="1">Multi-pass membrane protein</topology>
    </subcellularLocation>
</comment>
<feature type="transmembrane region" description="Helical" evidence="7">
    <location>
        <begin position="143"/>
        <end position="167"/>
    </location>
</feature>
<sequence>MTTATTTATTATAVTGTTPASNLATAGSTPGARVSAAGAYNPGDGPWEAATPQAPLPYLTGLATVPPVTSLNLTLESKNPAVHPLPALMAPVHGIAEWIEYSPARRRWAMVVVVALVMTVQAIAIAPLAASRSLAHQLGTTDVGLGIVLGCYFAGAAFSAPAWWWLAHNVSRKAAMLGGLGLLAIASWAGLAATSLTGYSLVRAAQGLASGGLAIIDLAVVDDMFPPDACPRKHGLADSGSLVGRCVGLVAGAALVSLPPDHRYLFAVEGGVAVLALLATAALVPATRSKAVHASEPSPWWRPWAELTADGPRMLVWSLAFALPLAVFDTLAFRAGYSLTVDHGYTPLAASGVLAAGGAAVVLGLALSHLATAALIAAPSAGGRLRPALRLALPLVVSLIVLLPLFAVLFGLGRSAAPVWLALALAAFGLVVGGLRVPSLSLQLVGLDADAVYALASSGTSIVNALTAVLLATAPSVEAALDGPNGGLLLEPAVPYAVALGVCGIGALVAVFVPGLPARLAALDGLDDLVTNSSSDSGSLALFDESGSACELPGLVDASRGAADASFDSSALDSDDEQSGESSQPPTPPPATIRIRKKRKKRRRRTEAEREAILAARRQRKMERAASKIRHYHHYHRRKHKSREERSIEAAERRARARAIELHNKREAKRRRLLREGSRRAAAELGKPRTLRPRISGSAVSESGKRKARRRRRRHRKHVPRAKVAAAKAAEAALAEATAASQTAAATAALARTNTDPAAVSPRTRLRAYLQQSRRGSVSVGMQQPSASSRSLHDDLFDLSDPGSGSISAPWQKKALRAHLRAQAVARVSIPDSLALGPRFTFSASDAAAPDTAGSGRSA</sequence>
<evidence type="ECO:0000313" key="9">
    <source>
        <dbReference type="EMBL" id="KNC53566.1"/>
    </source>
</evidence>
<evidence type="ECO:0000256" key="2">
    <source>
        <dbReference type="ARBA" id="ARBA00022448"/>
    </source>
</evidence>
<feature type="region of interest" description="Disordered" evidence="6">
    <location>
        <begin position="566"/>
        <end position="610"/>
    </location>
</feature>
<feature type="transmembrane region" description="Helical" evidence="7">
    <location>
        <begin position="353"/>
        <end position="379"/>
    </location>
</feature>
<dbReference type="Proteomes" id="UP000054408">
    <property type="component" value="Unassembled WGS sequence"/>
</dbReference>
<feature type="compositionally biased region" description="Basic residues" evidence="6">
    <location>
        <begin position="594"/>
        <end position="605"/>
    </location>
</feature>
<name>A0A0L0DNJ9_THETB</name>
<feature type="transmembrane region" description="Helical" evidence="7">
    <location>
        <begin position="264"/>
        <end position="284"/>
    </location>
</feature>
<feature type="region of interest" description="Disordered" evidence="6">
    <location>
        <begin position="18"/>
        <end position="47"/>
    </location>
</feature>
<dbReference type="GO" id="GO:0005886">
    <property type="term" value="C:plasma membrane"/>
    <property type="evidence" value="ECO:0007669"/>
    <property type="project" value="TreeGrafter"/>
</dbReference>
<evidence type="ECO:0000256" key="5">
    <source>
        <dbReference type="ARBA" id="ARBA00023136"/>
    </source>
</evidence>
<dbReference type="PANTHER" id="PTHR23501:SF191">
    <property type="entry name" value="VACUOLAR BASIC AMINO ACID TRANSPORTER 4"/>
    <property type="match status" value="1"/>
</dbReference>
<dbReference type="Pfam" id="PF07690">
    <property type="entry name" value="MFS_1"/>
    <property type="match status" value="1"/>
</dbReference>
<evidence type="ECO:0000256" key="3">
    <source>
        <dbReference type="ARBA" id="ARBA00022692"/>
    </source>
</evidence>
<dbReference type="SUPFAM" id="SSF103473">
    <property type="entry name" value="MFS general substrate transporter"/>
    <property type="match status" value="1"/>
</dbReference>
<feature type="transmembrane region" description="Helical" evidence="7">
    <location>
        <begin position="108"/>
        <end position="131"/>
    </location>
</feature>
<keyword evidence="4 7" id="KW-1133">Transmembrane helix</keyword>
<feature type="transmembrane region" description="Helical" evidence="7">
    <location>
        <begin position="391"/>
        <end position="413"/>
    </location>
</feature>
<evidence type="ECO:0000256" key="7">
    <source>
        <dbReference type="SAM" id="Phobius"/>
    </source>
</evidence>
<keyword evidence="3 7" id="KW-0812">Transmembrane</keyword>
<keyword evidence="10" id="KW-1185">Reference proteome</keyword>
<feature type="region of interest" description="Disordered" evidence="6">
    <location>
        <begin position="694"/>
        <end position="724"/>
    </location>
</feature>
<evidence type="ECO:0000256" key="1">
    <source>
        <dbReference type="ARBA" id="ARBA00004127"/>
    </source>
</evidence>
<organism evidence="9 10">
    <name type="scientific">Thecamonas trahens ATCC 50062</name>
    <dbReference type="NCBI Taxonomy" id="461836"/>
    <lineage>
        <taxon>Eukaryota</taxon>
        <taxon>Apusozoa</taxon>
        <taxon>Apusomonadida</taxon>
        <taxon>Apusomonadidae</taxon>
        <taxon>Thecamonas</taxon>
    </lineage>
</organism>
<dbReference type="AlphaFoldDB" id="A0A0L0DNJ9"/>
<feature type="domain" description="Major facilitator superfamily (MFS) profile" evidence="8">
    <location>
        <begin position="108"/>
        <end position="518"/>
    </location>
</feature>
<dbReference type="PANTHER" id="PTHR23501">
    <property type="entry name" value="MAJOR FACILITATOR SUPERFAMILY"/>
    <property type="match status" value="1"/>
</dbReference>
<feature type="transmembrane region" description="Helical" evidence="7">
    <location>
        <begin position="419"/>
        <end position="439"/>
    </location>
</feature>
<dbReference type="GO" id="GO:0022857">
    <property type="term" value="F:transmembrane transporter activity"/>
    <property type="evidence" value="ECO:0007669"/>
    <property type="project" value="InterPro"/>
</dbReference>
<evidence type="ECO:0000256" key="6">
    <source>
        <dbReference type="SAM" id="MobiDB-lite"/>
    </source>
</evidence>
<dbReference type="Gene3D" id="1.20.1250.20">
    <property type="entry name" value="MFS general substrate transporter like domains"/>
    <property type="match status" value="1"/>
</dbReference>
<keyword evidence="5 7" id="KW-0472">Membrane</keyword>
<proteinExistence type="predicted"/>
<dbReference type="InterPro" id="IPR036259">
    <property type="entry name" value="MFS_trans_sf"/>
</dbReference>
<evidence type="ECO:0000259" key="8">
    <source>
        <dbReference type="PROSITE" id="PS50850"/>
    </source>
</evidence>